<sequence>MPGGRVGRIDSSEAGYRTLRLCSLDSRTYIDAMPPSAAGAA</sequence>
<keyword evidence="1" id="KW-0614">Plasmid</keyword>
<name>A0A2R4K2M0_CHRVL</name>
<reference evidence="1" key="1">
    <citation type="journal article" date="2018" name="Sci. Rep.">
        <title>Identification and DNA annotation of a plasmid isolated from Chromobacterium violaceum.</title>
        <authorList>
            <person name="Lima D.C."/>
            <person name="Nyberg L.K."/>
            <person name="Westerlund F."/>
            <person name="Batistuzzo de Medeiros S.R."/>
        </authorList>
    </citation>
    <scope>NUCLEOTIDE SEQUENCE</scope>
    <source>
        <strain evidence="1">ATCC 12472</strain>
        <plasmid evidence="1">pChV1</plasmid>
    </source>
</reference>
<evidence type="ECO:0000313" key="1">
    <source>
        <dbReference type="EMBL" id="AVV48127.1"/>
    </source>
</evidence>
<geneLocation type="plasmid" evidence="1">
    <name>pChV1</name>
</geneLocation>
<dbReference type="EMBL" id="MG651603">
    <property type="protein sequence ID" value="AVV48127.1"/>
    <property type="molecule type" value="Genomic_DNA"/>
</dbReference>
<protein>
    <submittedName>
        <fullName evidence="1">Uncharacterized protein</fullName>
    </submittedName>
</protein>
<organism evidence="1">
    <name type="scientific">Chromobacterium violaceum</name>
    <dbReference type="NCBI Taxonomy" id="536"/>
    <lineage>
        <taxon>Bacteria</taxon>
        <taxon>Pseudomonadati</taxon>
        <taxon>Pseudomonadota</taxon>
        <taxon>Betaproteobacteria</taxon>
        <taxon>Neisseriales</taxon>
        <taxon>Chromobacteriaceae</taxon>
        <taxon>Chromobacterium</taxon>
    </lineage>
</organism>
<proteinExistence type="predicted"/>
<accession>A0A2R4K2M0</accession>
<dbReference type="AlphaFoldDB" id="A0A2R4K2M0"/>